<dbReference type="HAMAP" id="MF_01384">
    <property type="entry name" value="UreD"/>
    <property type="match status" value="1"/>
</dbReference>
<dbReference type="PANTHER" id="PTHR33643:SF1">
    <property type="entry name" value="UREASE ACCESSORY PROTEIN D"/>
    <property type="match status" value="1"/>
</dbReference>
<comment type="subcellular location">
    <subcellularLocation>
        <location evidence="3">Cytoplasm</location>
    </subcellularLocation>
</comment>
<evidence type="ECO:0000313" key="5">
    <source>
        <dbReference type="Proteomes" id="UP001526147"/>
    </source>
</evidence>
<keyword evidence="3" id="KW-0963">Cytoplasm</keyword>
<protein>
    <recommendedName>
        <fullName evidence="3">Urease accessory protein UreD</fullName>
    </recommendedName>
</protein>
<keyword evidence="3" id="KW-0996">Nickel insertion</keyword>
<sequence length="283" mass="32405">MDTQRGLFGWSRGMTYTGYLELTVEKKYNRSVISNSFFDGVLKITRPTYLPEGLPLLTLIHVGGGYVDGDSYKTEVVVGEGAKLALTTQASTKIYKSLQFGVRQEMDYFLQAGSELLVKQDPLIAYKDAQFSQVTNVYMEQTSIFYYTDIITPGWSEDGKLFQYKNISSKLKLFIDGELQVFDHQLLMPGENLQKLMQLEGYTHIGTLFMIHPQVDENLIEKIRVELRSVNHSRFGISALSAKGLSMRALAFSTPEIEEVFSVCEEVIRHHLENKEKIEWRKW</sequence>
<comment type="similarity">
    <text evidence="1 3">Belongs to the UreD family.</text>
</comment>
<dbReference type="RefSeq" id="WP_264144397.1">
    <property type="nucleotide sequence ID" value="NZ_JAOYEY010000050.1"/>
</dbReference>
<comment type="function">
    <text evidence="3">Required for maturation of urease via the functional incorporation of the urease nickel metallocenter.</text>
</comment>
<proteinExistence type="inferred from homology"/>
<dbReference type="PANTHER" id="PTHR33643">
    <property type="entry name" value="UREASE ACCESSORY PROTEIN D"/>
    <property type="match status" value="1"/>
</dbReference>
<evidence type="ECO:0000256" key="3">
    <source>
        <dbReference type="HAMAP-Rule" id="MF_01384"/>
    </source>
</evidence>
<keyword evidence="2 3" id="KW-0143">Chaperone</keyword>
<name>A0ABT3DMJ7_9BACI</name>
<evidence type="ECO:0000256" key="2">
    <source>
        <dbReference type="ARBA" id="ARBA00023186"/>
    </source>
</evidence>
<keyword evidence="5" id="KW-1185">Reference proteome</keyword>
<evidence type="ECO:0000256" key="1">
    <source>
        <dbReference type="ARBA" id="ARBA00007177"/>
    </source>
</evidence>
<evidence type="ECO:0000313" key="4">
    <source>
        <dbReference type="EMBL" id="MCV9888242.1"/>
    </source>
</evidence>
<dbReference type="Proteomes" id="UP001526147">
    <property type="component" value="Unassembled WGS sequence"/>
</dbReference>
<dbReference type="Pfam" id="PF01774">
    <property type="entry name" value="UreD"/>
    <property type="match status" value="1"/>
</dbReference>
<gene>
    <name evidence="3" type="primary">ureD</name>
    <name evidence="4" type="ORF">OIH86_21570</name>
</gene>
<dbReference type="InterPro" id="IPR002669">
    <property type="entry name" value="UreD"/>
</dbReference>
<organism evidence="4 5">
    <name type="scientific">Metabacillus halosaccharovorans</name>
    <dbReference type="NCBI Taxonomy" id="930124"/>
    <lineage>
        <taxon>Bacteria</taxon>
        <taxon>Bacillati</taxon>
        <taxon>Bacillota</taxon>
        <taxon>Bacilli</taxon>
        <taxon>Bacillales</taxon>
        <taxon>Bacillaceae</taxon>
        <taxon>Metabacillus</taxon>
    </lineage>
</organism>
<comment type="subunit">
    <text evidence="3">UreD, UreF and UreG form a complex that acts as a GTP-hydrolysis-dependent molecular chaperone, activating the urease apoprotein by helping to assemble the nickel containing metallocenter of UreC. The UreE protein probably delivers the nickel.</text>
</comment>
<accession>A0ABT3DMJ7</accession>
<dbReference type="EMBL" id="JAOYEY010000050">
    <property type="protein sequence ID" value="MCV9888242.1"/>
    <property type="molecule type" value="Genomic_DNA"/>
</dbReference>
<reference evidence="4 5" key="1">
    <citation type="submission" date="2022-10" db="EMBL/GenBank/DDBJ databases">
        <title>Draft genome assembly of moderately radiation resistant bacterium Metabacillus halosaccharovorans.</title>
        <authorList>
            <person name="Pal S."/>
            <person name="Gopinathan A."/>
        </authorList>
    </citation>
    <scope>NUCLEOTIDE SEQUENCE [LARGE SCALE GENOMIC DNA]</scope>
    <source>
        <strain evidence="4 5">VITHBRA001</strain>
    </source>
</reference>
<comment type="caution">
    <text evidence="4">The sequence shown here is derived from an EMBL/GenBank/DDBJ whole genome shotgun (WGS) entry which is preliminary data.</text>
</comment>